<reference evidence="1 2" key="1">
    <citation type="submission" date="2017-02" db="EMBL/GenBank/DDBJ databases">
        <authorList>
            <person name="Peterson S.W."/>
        </authorList>
    </citation>
    <scope>NUCLEOTIDE SEQUENCE [LARGE SCALE GENOMIC DNA]</scope>
    <source>
        <strain evidence="1 2">DSM 18108</strain>
    </source>
</reference>
<dbReference type="EMBL" id="FUZZ01000004">
    <property type="protein sequence ID" value="SKD09092.1"/>
    <property type="molecule type" value="Genomic_DNA"/>
</dbReference>
<gene>
    <name evidence="1" type="ORF">SAMN05660461_4971</name>
</gene>
<evidence type="ECO:0000313" key="1">
    <source>
        <dbReference type="EMBL" id="SKD09092.1"/>
    </source>
</evidence>
<dbReference type="STRING" id="393003.SAMN05660461_4971"/>
<keyword evidence="2" id="KW-1185">Reference proteome</keyword>
<protein>
    <recommendedName>
        <fullName evidence="3">HTH cro/C1-type domain-containing protein</fullName>
    </recommendedName>
</protein>
<dbReference type="AlphaFoldDB" id="A0A1T5P8U5"/>
<organism evidence="1 2">
    <name type="scientific">Chitinophaga ginsengisegetis</name>
    <dbReference type="NCBI Taxonomy" id="393003"/>
    <lineage>
        <taxon>Bacteria</taxon>
        <taxon>Pseudomonadati</taxon>
        <taxon>Bacteroidota</taxon>
        <taxon>Chitinophagia</taxon>
        <taxon>Chitinophagales</taxon>
        <taxon>Chitinophagaceae</taxon>
        <taxon>Chitinophaga</taxon>
    </lineage>
</organism>
<sequence length="104" mass="12088">MMEDEDYEESYTRKETFRGTIRYLKEKAKEKGAIVTHAQIADRLNLSVEQFNTYYVSDEVPTELFTLLRSQYVDLIGNVTVQRIIITEIVYPPDPETPPLPDAE</sequence>
<proteinExistence type="predicted"/>
<dbReference type="RefSeq" id="WP_079472235.1">
    <property type="nucleotide sequence ID" value="NZ_FUZZ01000004.1"/>
</dbReference>
<evidence type="ECO:0000313" key="2">
    <source>
        <dbReference type="Proteomes" id="UP000190166"/>
    </source>
</evidence>
<dbReference type="Proteomes" id="UP000190166">
    <property type="component" value="Unassembled WGS sequence"/>
</dbReference>
<accession>A0A1T5P8U5</accession>
<evidence type="ECO:0008006" key="3">
    <source>
        <dbReference type="Google" id="ProtNLM"/>
    </source>
</evidence>
<name>A0A1T5P8U5_9BACT</name>